<protein>
    <recommendedName>
        <fullName evidence="1">Reverse transcriptase domain-containing protein</fullName>
    </recommendedName>
</protein>
<dbReference type="PANTHER" id="PTHR33116:SF80">
    <property type="entry name" value="REVERSE TRANSCRIPTASE ZINC-BINDING DOMAIN-CONTAINING PROTEIN"/>
    <property type="match status" value="1"/>
</dbReference>
<proteinExistence type="predicted"/>
<dbReference type="EMBL" id="CM031823">
    <property type="protein sequence ID" value="KAG6627421.1"/>
    <property type="molecule type" value="Genomic_DNA"/>
</dbReference>
<dbReference type="PROSITE" id="PS50878">
    <property type="entry name" value="RT_POL"/>
    <property type="match status" value="1"/>
</dbReference>
<sequence length="150" mass="17651">MYVDDMVIFTNGSTGSIQELLFVFDKHETWSGHRINKEKMAMFFSKKNPLGRKRALKCLTGHSEGFFPFKYLGVPIILGRFKQVHMEEMINKVLYKINGWNMKLLSLRGCLILLRHVLSSTVEYCEVWSTPLKWRHWPLERNQAELNARC</sequence>
<dbReference type="AlphaFoldDB" id="A0A8T1NC88"/>
<comment type="caution">
    <text evidence="2">The sequence shown here is derived from an EMBL/GenBank/DDBJ whole genome shotgun (WGS) entry which is preliminary data.</text>
</comment>
<evidence type="ECO:0000259" key="1">
    <source>
        <dbReference type="PROSITE" id="PS50878"/>
    </source>
</evidence>
<accession>A0A8T1NC88</accession>
<organism evidence="2 3">
    <name type="scientific">Carya illinoinensis</name>
    <name type="common">Pecan</name>
    <dbReference type="NCBI Taxonomy" id="32201"/>
    <lineage>
        <taxon>Eukaryota</taxon>
        <taxon>Viridiplantae</taxon>
        <taxon>Streptophyta</taxon>
        <taxon>Embryophyta</taxon>
        <taxon>Tracheophyta</taxon>
        <taxon>Spermatophyta</taxon>
        <taxon>Magnoliopsida</taxon>
        <taxon>eudicotyledons</taxon>
        <taxon>Gunneridae</taxon>
        <taxon>Pentapetalae</taxon>
        <taxon>rosids</taxon>
        <taxon>fabids</taxon>
        <taxon>Fagales</taxon>
        <taxon>Juglandaceae</taxon>
        <taxon>Carya</taxon>
    </lineage>
</organism>
<dbReference type="Proteomes" id="UP000811609">
    <property type="component" value="Chromosome 15"/>
</dbReference>
<reference evidence="2" key="1">
    <citation type="submission" date="2020-12" db="EMBL/GenBank/DDBJ databases">
        <title>WGS assembly of Carya illinoinensis cv. Pawnee.</title>
        <authorList>
            <person name="Platts A."/>
            <person name="Shu S."/>
            <person name="Wright S."/>
            <person name="Barry K."/>
            <person name="Edger P."/>
            <person name="Pires J.C."/>
            <person name="Schmutz J."/>
        </authorList>
    </citation>
    <scope>NUCLEOTIDE SEQUENCE</scope>
    <source>
        <tissue evidence="2">Leaf</tissue>
    </source>
</reference>
<keyword evidence="3" id="KW-1185">Reference proteome</keyword>
<feature type="domain" description="Reverse transcriptase" evidence="1">
    <location>
        <begin position="1"/>
        <end position="76"/>
    </location>
</feature>
<evidence type="ECO:0000313" key="2">
    <source>
        <dbReference type="EMBL" id="KAG6627421.1"/>
    </source>
</evidence>
<dbReference type="InterPro" id="IPR000477">
    <property type="entry name" value="RT_dom"/>
</dbReference>
<gene>
    <name evidence="2" type="ORF">CIPAW_15G126500</name>
</gene>
<dbReference type="PANTHER" id="PTHR33116">
    <property type="entry name" value="REVERSE TRANSCRIPTASE ZINC-BINDING DOMAIN-CONTAINING PROTEIN-RELATED-RELATED"/>
    <property type="match status" value="1"/>
</dbReference>
<evidence type="ECO:0000313" key="3">
    <source>
        <dbReference type="Proteomes" id="UP000811609"/>
    </source>
</evidence>
<name>A0A8T1NC88_CARIL</name>